<sequence length="175" mass="19319">TQKYAYSANVGALLYEVRQQGTGAINPKDYFKQMKVLDPTFITGVQQDFDELLKKLFPKLIEDGASCGRCKRHIAQSSSNPSDVLQNLSTIDRVFGLQLNSALMCEGQNCTNISENLATEYTIAVALSSNTIVGCLKNYFGMVELETPAVCDLCHRRSLKGKLLSGTLLLIFEKI</sequence>
<dbReference type="EMBL" id="CAJOBC010102353">
    <property type="protein sequence ID" value="CAF4479475.1"/>
    <property type="molecule type" value="Genomic_DNA"/>
</dbReference>
<feature type="non-terminal residue" evidence="2">
    <location>
        <position position="1"/>
    </location>
</feature>
<gene>
    <name evidence="2" type="ORF">SRO942_LOCUS43746</name>
</gene>
<dbReference type="GO" id="GO:0016579">
    <property type="term" value="P:protein deubiquitination"/>
    <property type="evidence" value="ECO:0007669"/>
    <property type="project" value="InterPro"/>
</dbReference>
<dbReference type="OrthoDB" id="420187at2759"/>
<organism evidence="2 3">
    <name type="scientific">Didymodactylos carnosus</name>
    <dbReference type="NCBI Taxonomy" id="1234261"/>
    <lineage>
        <taxon>Eukaryota</taxon>
        <taxon>Metazoa</taxon>
        <taxon>Spiralia</taxon>
        <taxon>Gnathifera</taxon>
        <taxon>Rotifera</taxon>
        <taxon>Eurotatoria</taxon>
        <taxon>Bdelloidea</taxon>
        <taxon>Philodinida</taxon>
        <taxon>Philodinidae</taxon>
        <taxon>Didymodactylos</taxon>
    </lineage>
</organism>
<reference evidence="2" key="1">
    <citation type="submission" date="2021-02" db="EMBL/GenBank/DDBJ databases">
        <authorList>
            <person name="Nowell W R."/>
        </authorList>
    </citation>
    <scope>NUCLEOTIDE SEQUENCE</scope>
</reference>
<dbReference type="Proteomes" id="UP000681722">
    <property type="component" value="Unassembled WGS sequence"/>
</dbReference>
<dbReference type="GO" id="GO:0004843">
    <property type="term" value="F:cysteine-type deubiquitinase activity"/>
    <property type="evidence" value="ECO:0007669"/>
    <property type="project" value="InterPro"/>
</dbReference>
<dbReference type="Gene3D" id="3.90.70.10">
    <property type="entry name" value="Cysteine proteinases"/>
    <property type="match status" value="1"/>
</dbReference>
<evidence type="ECO:0000313" key="2">
    <source>
        <dbReference type="EMBL" id="CAF4479475.1"/>
    </source>
</evidence>
<dbReference type="Pfam" id="PF00443">
    <property type="entry name" value="UCH"/>
    <property type="match status" value="1"/>
</dbReference>
<accession>A0A8S2X6K2</accession>
<evidence type="ECO:0000259" key="1">
    <source>
        <dbReference type="Pfam" id="PF00443"/>
    </source>
</evidence>
<evidence type="ECO:0000313" key="3">
    <source>
        <dbReference type="Proteomes" id="UP000681722"/>
    </source>
</evidence>
<feature type="domain" description="Peptidase C19 ubiquitin carboxyl-terminal hydrolase" evidence="1">
    <location>
        <begin position="10"/>
        <end position="108"/>
    </location>
</feature>
<protein>
    <recommendedName>
        <fullName evidence="1">Peptidase C19 ubiquitin carboxyl-terminal hydrolase domain-containing protein</fullName>
    </recommendedName>
</protein>
<dbReference type="InterPro" id="IPR001394">
    <property type="entry name" value="Peptidase_C19_UCH"/>
</dbReference>
<comment type="caution">
    <text evidence="2">The sequence shown here is derived from an EMBL/GenBank/DDBJ whole genome shotgun (WGS) entry which is preliminary data.</text>
</comment>
<proteinExistence type="predicted"/>
<dbReference type="InterPro" id="IPR038765">
    <property type="entry name" value="Papain-like_cys_pep_sf"/>
</dbReference>
<name>A0A8S2X6K2_9BILA</name>
<dbReference type="SUPFAM" id="SSF54001">
    <property type="entry name" value="Cysteine proteinases"/>
    <property type="match status" value="1"/>
</dbReference>
<dbReference type="AlphaFoldDB" id="A0A8S2X6K2"/>